<dbReference type="Proteomes" id="UP001172055">
    <property type="component" value="Unassembled WGS sequence"/>
</dbReference>
<organism evidence="9 10">
    <name type="scientific">Planococcus shixiaomingii</name>
    <dbReference type="NCBI Taxonomy" id="3058393"/>
    <lineage>
        <taxon>Bacteria</taxon>
        <taxon>Bacillati</taxon>
        <taxon>Bacillota</taxon>
        <taxon>Bacilli</taxon>
        <taxon>Bacillales</taxon>
        <taxon>Caryophanaceae</taxon>
        <taxon>Planococcus</taxon>
    </lineage>
</organism>
<keyword evidence="3" id="KW-0547">Nucleotide-binding</keyword>
<keyword evidence="10" id="KW-1185">Reference proteome</keyword>
<evidence type="ECO:0000259" key="7">
    <source>
        <dbReference type="Pfam" id="PF07005"/>
    </source>
</evidence>
<sequence>MATQIGIIADDFTGANDSGVRLAQKGLKSRVILANSEELALTLDQDIDVWIVDTDSRALQAKDAYRAVFQEVDRLKKLGVTSFYKKIDSTLRGSIAAELKAMQDSAATDLILIAPAFPSMGRTVDRGKLFVNGIPVAETEFARDPKTPVLSSFIPDLLASEGIKTAVLSRDILHANNPEKWVRDQVQAGVKWVVCDTVKEEDFPVLAQIEAKLDLSVGWAGSAGMINHLYTDLVRGGQTNSLQHPISKVLIVSGSLSGKTQEQLTALKARANTKMLEIDPVELLDDPVHAGRKVADLAAQKGWDSAVIYVGGSQENRNRVSKWAEEKNLSVNQTGKGISQGLGYLVQSALHLADFDALIMTGGDTAKDICNVLGIHDMELRFEVEAGLPLGMVKWNGKELVAITKAGGFGKADSLTNAVDYLKGAGLHAN</sequence>
<dbReference type="Pfam" id="PF07005">
    <property type="entry name" value="SBD_N"/>
    <property type="match status" value="1"/>
</dbReference>
<dbReference type="InterPro" id="IPR037051">
    <property type="entry name" value="4-carb_acid_sugar_kinase_N_sf"/>
</dbReference>
<accession>A0ABT8N497</accession>
<keyword evidence="5" id="KW-0067">ATP-binding</keyword>
<gene>
    <name evidence="9" type="ORF">QWY14_12925</name>
</gene>
<evidence type="ECO:0000256" key="4">
    <source>
        <dbReference type="ARBA" id="ARBA00022777"/>
    </source>
</evidence>
<feature type="domain" description="Four-carbon acid sugar kinase N-terminal" evidence="7">
    <location>
        <begin position="5"/>
        <end position="229"/>
    </location>
</feature>
<dbReference type="InterPro" id="IPR010737">
    <property type="entry name" value="4-carb_acid_sugar_kinase_N"/>
</dbReference>
<dbReference type="Gene3D" id="3.40.980.20">
    <property type="entry name" value="Four-carbon acid sugar kinase, nucleotide binding domain"/>
    <property type="match status" value="1"/>
</dbReference>
<evidence type="ECO:0000313" key="10">
    <source>
        <dbReference type="Proteomes" id="UP001172055"/>
    </source>
</evidence>
<dbReference type="Pfam" id="PF17042">
    <property type="entry name" value="NBD_C"/>
    <property type="match status" value="1"/>
</dbReference>
<reference evidence="9 10" key="1">
    <citation type="submission" date="2023-06" db="EMBL/GenBank/DDBJ databases">
        <title>Novel species in genus Planococcus.</title>
        <authorList>
            <person name="Ning S."/>
        </authorList>
    </citation>
    <scope>NUCLEOTIDE SEQUENCE [LARGE SCALE GENOMIC DNA]</scope>
    <source>
        <strain evidence="9 10">N028</strain>
    </source>
</reference>
<keyword evidence="6" id="KW-0119">Carbohydrate metabolism</keyword>
<dbReference type="SUPFAM" id="SSF142764">
    <property type="entry name" value="YgbK-like"/>
    <property type="match status" value="1"/>
</dbReference>
<keyword evidence="4 9" id="KW-0418">Kinase</keyword>
<evidence type="ECO:0000259" key="8">
    <source>
        <dbReference type="Pfam" id="PF17042"/>
    </source>
</evidence>
<evidence type="ECO:0000313" key="9">
    <source>
        <dbReference type="EMBL" id="MDN7242709.1"/>
    </source>
</evidence>
<feature type="domain" description="Four-carbon acid sugar kinase nucleotide binding" evidence="8">
    <location>
        <begin position="250"/>
        <end position="415"/>
    </location>
</feature>
<comment type="caution">
    <text evidence="9">The sequence shown here is derived from an EMBL/GenBank/DDBJ whole genome shotgun (WGS) entry which is preliminary data.</text>
</comment>
<dbReference type="Gene3D" id="3.40.50.10840">
    <property type="entry name" value="Putative sugar-binding, N-terminal domain"/>
    <property type="match status" value="1"/>
</dbReference>
<comment type="similarity">
    <text evidence="1">Belongs to the four-carbon acid sugar kinase family.</text>
</comment>
<dbReference type="GO" id="GO:0016301">
    <property type="term" value="F:kinase activity"/>
    <property type="evidence" value="ECO:0007669"/>
    <property type="project" value="UniProtKB-KW"/>
</dbReference>
<proteinExistence type="inferred from homology"/>
<dbReference type="EMBL" id="JAUJWV010000002">
    <property type="protein sequence ID" value="MDN7242709.1"/>
    <property type="molecule type" value="Genomic_DNA"/>
</dbReference>
<evidence type="ECO:0000256" key="5">
    <source>
        <dbReference type="ARBA" id="ARBA00022840"/>
    </source>
</evidence>
<dbReference type="InterPro" id="IPR042213">
    <property type="entry name" value="NBD_C_sf"/>
</dbReference>
<keyword evidence="2" id="KW-0808">Transferase</keyword>
<dbReference type="InterPro" id="IPR031475">
    <property type="entry name" value="NBD_C"/>
</dbReference>
<dbReference type="RefSeq" id="WP_301724267.1">
    <property type="nucleotide sequence ID" value="NZ_JAUJWV010000002.1"/>
</dbReference>
<protein>
    <submittedName>
        <fullName evidence="9">Four-carbon acid sugar kinase family protein</fullName>
    </submittedName>
</protein>
<evidence type="ECO:0000256" key="3">
    <source>
        <dbReference type="ARBA" id="ARBA00022741"/>
    </source>
</evidence>
<evidence type="ECO:0000256" key="1">
    <source>
        <dbReference type="ARBA" id="ARBA00005715"/>
    </source>
</evidence>
<name>A0ABT8N497_9BACL</name>
<evidence type="ECO:0000256" key="2">
    <source>
        <dbReference type="ARBA" id="ARBA00022679"/>
    </source>
</evidence>
<evidence type="ECO:0000256" key="6">
    <source>
        <dbReference type="ARBA" id="ARBA00023277"/>
    </source>
</evidence>